<dbReference type="AlphaFoldDB" id="V2QF03"/>
<gene>
    <name evidence="1" type="ORF">N508_000980</name>
</gene>
<dbReference type="OrthoDB" id="1778747at2"/>
<keyword evidence="2" id="KW-1185">Reference proteome</keyword>
<proteinExistence type="predicted"/>
<dbReference type="EMBL" id="CP097562">
    <property type="protein sequence ID" value="USF23907.1"/>
    <property type="molecule type" value="Genomic_DNA"/>
</dbReference>
<organism evidence="1 2">
    <name type="scientific">Mucispirillum schaedleri ASF457</name>
    <dbReference type="NCBI Taxonomy" id="1379858"/>
    <lineage>
        <taxon>Bacteria</taxon>
        <taxon>Pseudomonadati</taxon>
        <taxon>Deferribacterota</taxon>
        <taxon>Deferribacteres</taxon>
        <taxon>Deferribacterales</taxon>
        <taxon>Mucispirillaceae</taxon>
        <taxon>Mucispirillum</taxon>
    </lineage>
</organism>
<evidence type="ECO:0000313" key="1">
    <source>
        <dbReference type="EMBL" id="USF23907.1"/>
    </source>
</evidence>
<name>V2QF03_9BACT</name>
<dbReference type="eggNOG" id="ENOG50317TR">
    <property type="taxonomic scope" value="Bacteria"/>
</dbReference>
<reference evidence="1" key="2">
    <citation type="submission" date="2022-05" db="EMBL/GenBank/DDBJ databases">
        <authorList>
            <person name="Proctor A.L."/>
            <person name="Phillips G.J."/>
            <person name="Wannemuehler M.J."/>
        </authorList>
    </citation>
    <scope>NUCLEOTIDE SEQUENCE</scope>
    <source>
        <strain evidence="1">ASF457</strain>
    </source>
</reference>
<reference evidence="1" key="1">
    <citation type="journal article" date="2014" name="Genome Announc.">
        <title>Draft genome sequences of the altered schaedler flora, a defined bacterial community from gnotobiotic mice.</title>
        <authorList>
            <person name="Wannemuehler M.J."/>
            <person name="Overstreet A.M."/>
            <person name="Ward D.V."/>
            <person name="Phillips G.J."/>
        </authorList>
    </citation>
    <scope>NUCLEOTIDE SEQUENCE</scope>
    <source>
        <strain evidence="1">ASF457</strain>
    </source>
</reference>
<accession>V2QF03</accession>
<dbReference type="RefSeq" id="WP_023275277.1">
    <property type="nucleotide sequence ID" value="NZ_CP097562.1"/>
</dbReference>
<dbReference type="Proteomes" id="UP000017429">
    <property type="component" value="Chromosome"/>
</dbReference>
<dbReference type="KEGG" id="msch:N508_000980"/>
<sequence length="149" mass="17315">MLKNYRLCFEFWGLILFLIIMIPNFIYFVFPPLHDIFQTNSITETIDKAAFVSQIFMIISLCFLKNIKSKKIAFTPLIIIAVCFCLLYFASFLVYYAGIINGFVILGLTIPPCLAFLFFALDRKNYIALIFILFFTICHLIYAVVNFII</sequence>
<evidence type="ECO:0000313" key="2">
    <source>
        <dbReference type="Proteomes" id="UP000017429"/>
    </source>
</evidence>
<protein>
    <submittedName>
        <fullName evidence="1">Uncharacterized protein</fullName>
    </submittedName>
</protein>
<reference evidence="1" key="3">
    <citation type="submission" date="2022-06" db="EMBL/GenBank/DDBJ databases">
        <title>Resources to Facilitate Use of the Altered Schaedler Flora (ASF) Mouse Model to Study Microbiome Function.</title>
        <authorList>
            <person name="Proctor A."/>
            <person name="Parvinroo S."/>
            <person name="Richie T."/>
            <person name="Jia X."/>
            <person name="Lee S.T.M."/>
            <person name="Karp P.D."/>
            <person name="Paley S."/>
            <person name="Kostic A.D."/>
            <person name="Pierre J.F."/>
            <person name="Wannemuehler M.J."/>
            <person name="Phillips G.J."/>
        </authorList>
    </citation>
    <scope>NUCLEOTIDE SEQUENCE</scope>
    <source>
        <strain evidence="1">ASF457</strain>
    </source>
</reference>